<protein>
    <submittedName>
        <fullName evidence="3">D-alanyl-D-alanine carboxypeptidase</fullName>
        <ecNumber evidence="3">3.4.16.4</ecNumber>
    </submittedName>
</protein>
<feature type="chain" id="PRO_5031474157" evidence="1">
    <location>
        <begin position="20"/>
        <end position="387"/>
    </location>
</feature>
<reference evidence="3 4" key="1">
    <citation type="submission" date="2020-08" db="EMBL/GenBank/DDBJ databases">
        <title>Genomic Encyclopedia of Type Strains, Phase IV (KMG-IV): sequencing the most valuable type-strain genomes for metagenomic binning, comparative biology and taxonomic classification.</title>
        <authorList>
            <person name="Goeker M."/>
        </authorList>
    </citation>
    <scope>NUCLEOTIDE SEQUENCE [LARGE SCALE GENOMIC DNA]</scope>
    <source>
        <strain evidence="3 4">DSM 17976</strain>
    </source>
</reference>
<evidence type="ECO:0000259" key="2">
    <source>
        <dbReference type="Pfam" id="PF00144"/>
    </source>
</evidence>
<keyword evidence="3" id="KW-0378">Hydrolase</keyword>
<dbReference type="GO" id="GO:0009002">
    <property type="term" value="F:serine-type D-Ala-D-Ala carboxypeptidase activity"/>
    <property type="evidence" value="ECO:0007669"/>
    <property type="project" value="UniProtKB-EC"/>
</dbReference>
<feature type="signal peptide" evidence="1">
    <location>
        <begin position="1"/>
        <end position="19"/>
    </location>
</feature>
<evidence type="ECO:0000313" key="3">
    <source>
        <dbReference type="EMBL" id="MBB3837248.1"/>
    </source>
</evidence>
<comment type="caution">
    <text evidence="3">The sequence shown here is derived from an EMBL/GenBank/DDBJ whole genome shotgun (WGS) entry which is preliminary data.</text>
</comment>
<keyword evidence="4" id="KW-1185">Reference proteome</keyword>
<name>A0A7W5ZI19_9BACT</name>
<dbReference type="EC" id="3.4.16.4" evidence="3"/>
<dbReference type="EMBL" id="JACIBY010000002">
    <property type="protein sequence ID" value="MBB3837248.1"/>
    <property type="molecule type" value="Genomic_DNA"/>
</dbReference>
<dbReference type="InterPro" id="IPR050491">
    <property type="entry name" value="AmpC-like"/>
</dbReference>
<dbReference type="Proteomes" id="UP000541352">
    <property type="component" value="Unassembled WGS sequence"/>
</dbReference>
<keyword evidence="3" id="KW-0121">Carboxypeptidase</keyword>
<dbReference type="InterPro" id="IPR012338">
    <property type="entry name" value="Beta-lactam/transpept-like"/>
</dbReference>
<dbReference type="AlphaFoldDB" id="A0A7W5ZI19"/>
<accession>A0A7W5ZI19</accession>
<evidence type="ECO:0000256" key="1">
    <source>
        <dbReference type="SAM" id="SignalP"/>
    </source>
</evidence>
<keyword evidence="3" id="KW-0645">Protease</keyword>
<dbReference type="SUPFAM" id="SSF56601">
    <property type="entry name" value="beta-lactamase/transpeptidase-like"/>
    <property type="match status" value="1"/>
</dbReference>
<evidence type="ECO:0000313" key="4">
    <source>
        <dbReference type="Proteomes" id="UP000541352"/>
    </source>
</evidence>
<sequence>MKRISFILVIALFSLGSCHEELGSAQPLPNCPLTNTTHPKAANYQKIIDKFMAAGAVGVSVTVRTPEGTWSATAGKADLANHIDLSPCHTLGIGSISKTFTAATVLKLQEEGKLNINDLASKYLPDEYVKNIHNLNKATIKQLLQHTSGIRDYLGLVGLLNIHNQSVKAQSAHENLKTIFGKKALFEVGTDWSYSNSNYLILALIIEKFGNKSAFETVTEKVLQPLKLQNTYASTTRPASLSRGYYDSFNNGMMRDLTKFDGFAVGGQDILDGGMVSNSYDLALFMEALKTGKLLSAASIALMESPTNIQVKGIPENLSYIKDYGLGLFLLDIEGKKGVGHGGNVHCFNAVAYYFPEQKVSIAIALNSYSSKLDEALYDRETIKLAL</sequence>
<dbReference type="InterPro" id="IPR001466">
    <property type="entry name" value="Beta-lactam-related"/>
</dbReference>
<organism evidence="3 4">
    <name type="scientific">Runella defluvii</name>
    <dbReference type="NCBI Taxonomy" id="370973"/>
    <lineage>
        <taxon>Bacteria</taxon>
        <taxon>Pseudomonadati</taxon>
        <taxon>Bacteroidota</taxon>
        <taxon>Cytophagia</taxon>
        <taxon>Cytophagales</taxon>
        <taxon>Spirosomataceae</taxon>
        <taxon>Runella</taxon>
    </lineage>
</organism>
<proteinExistence type="predicted"/>
<dbReference type="RefSeq" id="WP_183971995.1">
    <property type="nucleotide sequence ID" value="NZ_JACIBY010000002.1"/>
</dbReference>
<dbReference type="PANTHER" id="PTHR46825:SF7">
    <property type="entry name" value="D-ALANYL-D-ALANINE CARBOXYPEPTIDASE"/>
    <property type="match status" value="1"/>
</dbReference>
<keyword evidence="1" id="KW-0732">Signal</keyword>
<gene>
    <name evidence="3" type="ORF">FHS57_001242</name>
</gene>
<feature type="domain" description="Beta-lactamase-related" evidence="2">
    <location>
        <begin position="46"/>
        <end position="374"/>
    </location>
</feature>
<dbReference type="PANTHER" id="PTHR46825">
    <property type="entry name" value="D-ALANYL-D-ALANINE-CARBOXYPEPTIDASE/ENDOPEPTIDASE AMPH"/>
    <property type="match status" value="1"/>
</dbReference>
<dbReference type="Gene3D" id="3.40.710.10">
    <property type="entry name" value="DD-peptidase/beta-lactamase superfamily"/>
    <property type="match status" value="1"/>
</dbReference>
<dbReference type="Pfam" id="PF00144">
    <property type="entry name" value="Beta-lactamase"/>
    <property type="match status" value="1"/>
</dbReference>
<dbReference type="PROSITE" id="PS51257">
    <property type="entry name" value="PROKAR_LIPOPROTEIN"/>
    <property type="match status" value="1"/>
</dbReference>